<dbReference type="Proteomes" id="UP001221757">
    <property type="component" value="Unassembled WGS sequence"/>
</dbReference>
<feature type="region of interest" description="Disordered" evidence="1">
    <location>
        <begin position="1"/>
        <end position="112"/>
    </location>
</feature>
<feature type="compositionally biased region" description="Low complexity" evidence="1">
    <location>
        <begin position="68"/>
        <end position="89"/>
    </location>
</feature>
<dbReference type="EMBL" id="JARKIE010000640">
    <property type="protein sequence ID" value="KAJ7622957.1"/>
    <property type="molecule type" value="Genomic_DNA"/>
</dbReference>
<proteinExistence type="predicted"/>
<organism evidence="2 3">
    <name type="scientific">Mycena rosella</name>
    <name type="common">Pink bonnet</name>
    <name type="synonym">Agaricus rosellus</name>
    <dbReference type="NCBI Taxonomy" id="1033263"/>
    <lineage>
        <taxon>Eukaryota</taxon>
        <taxon>Fungi</taxon>
        <taxon>Dikarya</taxon>
        <taxon>Basidiomycota</taxon>
        <taxon>Agaricomycotina</taxon>
        <taxon>Agaricomycetes</taxon>
        <taxon>Agaricomycetidae</taxon>
        <taxon>Agaricales</taxon>
        <taxon>Marasmiineae</taxon>
        <taxon>Mycenaceae</taxon>
        <taxon>Mycena</taxon>
    </lineage>
</organism>
<evidence type="ECO:0000313" key="2">
    <source>
        <dbReference type="EMBL" id="KAJ7622957.1"/>
    </source>
</evidence>
<comment type="caution">
    <text evidence="2">The sequence shown here is derived from an EMBL/GenBank/DDBJ whole genome shotgun (WGS) entry which is preliminary data.</text>
</comment>
<accession>A0AAD7BJD2</accession>
<dbReference type="AlphaFoldDB" id="A0AAD7BJD2"/>
<name>A0AAD7BJD2_MYCRO</name>
<feature type="compositionally biased region" description="Pro residues" evidence="1">
    <location>
        <begin position="26"/>
        <end position="46"/>
    </location>
</feature>
<evidence type="ECO:0000313" key="3">
    <source>
        <dbReference type="Proteomes" id="UP001221757"/>
    </source>
</evidence>
<keyword evidence="3" id="KW-1185">Reference proteome</keyword>
<protein>
    <submittedName>
        <fullName evidence="2">Uncharacterized protein</fullName>
    </submittedName>
</protein>
<reference evidence="2" key="1">
    <citation type="submission" date="2023-03" db="EMBL/GenBank/DDBJ databases">
        <title>Massive genome expansion in bonnet fungi (Mycena s.s.) driven by repeated elements and novel gene families across ecological guilds.</title>
        <authorList>
            <consortium name="Lawrence Berkeley National Laboratory"/>
            <person name="Harder C.B."/>
            <person name="Miyauchi S."/>
            <person name="Viragh M."/>
            <person name="Kuo A."/>
            <person name="Thoen E."/>
            <person name="Andreopoulos B."/>
            <person name="Lu D."/>
            <person name="Skrede I."/>
            <person name="Drula E."/>
            <person name="Henrissat B."/>
            <person name="Morin E."/>
            <person name="Kohler A."/>
            <person name="Barry K."/>
            <person name="LaButti K."/>
            <person name="Morin E."/>
            <person name="Salamov A."/>
            <person name="Lipzen A."/>
            <person name="Mereny Z."/>
            <person name="Hegedus B."/>
            <person name="Baldrian P."/>
            <person name="Stursova M."/>
            <person name="Weitz H."/>
            <person name="Taylor A."/>
            <person name="Grigoriev I.V."/>
            <person name="Nagy L.G."/>
            <person name="Martin F."/>
            <person name="Kauserud H."/>
        </authorList>
    </citation>
    <scope>NUCLEOTIDE SEQUENCE</scope>
    <source>
        <strain evidence="2">CBHHK067</strain>
    </source>
</reference>
<evidence type="ECO:0000256" key="1">
    <source>
        <dbReference type="SAM" id="MobiDB-lite"/>
    </source>
</evidence>
<feature type="compositionally biased region" description="Low complexity" evidence="1">
    <location>
        <begin position="1"/>
        <end position="16"/>
    </location>
</feature>
<gene>
    <name evidence="2" type="ORF">B0H17DRAFT_1340494</name>
</gene>
<sequence>MQTSSQTPSPSSHASSILRAILARPTPSPKPPIPTSQPPAAGPCPDPGRDSRDPSPLQLPRYKMFGLASDSSASDASSPIGDSADSSSSVYKPVRRLKLPPPPSPHRPSTRQITQEVTRLDVFGPVHHNLTKYTERRAAADHSARTKHHRTAAWIRRLRLDTVEGGLLESDVVE</sequence>